<proteinExistence type="predicted"/>
<comment type="caution">
    <text evidence="1">The sequence shown here is derived from an EMBL/GenBank/DDBJ whole genome shotgun (WGS) entry which is preliminary data.</text>
</comment>
<organism evidence="1 2">
    <name type="scientific">Caerostris extrusa</name>
    <name type="common">Bark spider</name>
    <name type="synonym">Caerostris bankana</name>
    <dbReference type="NCBI Taxonomy" id="172846"/>
    <lineage>
        <taxon>Eukaryota</taxon>
        <taxon>Metazoa</taxon>
        <taxon>Ecdysozoa</taxon>
        <taxon>Arthropoda</taxon>
        <taxon>Chelicerata</taxon>
        <taxon>Arachnida</taxon>
        <taxon>Araneae</taxon>
        <taxon>Araneomorphae</taxon>
        <taxon>Entelegynae</taxon>
        <taxon>Araneoidea</taxon>
        <taxon>Araneidae</taxon>
        <taxon>Caerostris</taxon>
    </lineage>
</organism>
<keyword evidence="2" id="KW-1185">Reference proteome</keyword>
<dbReference type="EMBL" id="BPLR01021138">
    <property type="protein sequence ID" value="GIX86403.1"/>
    <property type="molecule type" value="Genomic_DNA"/>
</dbReference>
<protein>
    <submittedName>
        <fullName evidence="1">Uncharacterized protein</fullName>
    </submittedName>
</protein>
<accession>A0AAV4NRN2</accession>
<dbReference type="AlphaFoldDB" id="A0AAV4NRN2"/>
<sequence length="135" mass="15430">MFALFPESSLIPRLHVIDVVFYILSVFSRPALVLHLHLAPPSPWADSLTAGEKRHYKFRWILAGGRQTDFLRAAQKMGDFCHVWARAAVNKQGARSDGKGYLFPGRVVFHATKRKISCFYSDTKYNGLNTMFHLF</sequence>
<reference evidence="1 2" key="1">
    <citation type="submission" date="2021-06" db="EMBL/GenBank/DDBJ databases">
        <title>Caerostris extrusa draft genome.</title>
        <authorList>
            <person name="Kono N."/>
            <person name="Arakawa K."/>
        </authorList>
    </citation>
    <scope>NUCLEOTIDE SEQUENCE [LARGE SCALE GENOMIC DNA]</scope>
</reference>
<dbReference type="Proteomes" id="UP001054945">
    <property type="component" value="Unassembled WGS sequence"/>
</dbReference>
<evidence type="ECO:0000313" key="2">
    <source>
        <dbReference type="Proteomes" id="UP001054945"/>
    </source>
</evidence>
<gene>
    <name evidence="1" type="ORF">CEXT_273901</name>
</gene>
<name>A0AAV4NRN2_CAEEX</name>
<evidence type="ECO:0000313" key="1">
    <source>
        <dbReference type="EMBL" id="GIX86403.1"/>
    </source>
</evidence>